<comment type="cofactor">
    <cofactor evidence="9">
        <name>Ca(2+)</name>
        <dbReference type="ChEBI" id="CHEBI:29108"/>
    </cofactor>
</comment>
<accession>A0A2B4S9D9</accession>
<dbReference type="Proteomes" id="UP000225706">
    <property type="component" value="Unassembled WGS sequence"/>
</dbReference>
<feature type="coiled-coil region" evidence="11">
    <location>
        <begin position="679"/>
        <end position="706"/>
    </location>
</feature>
<dbReference type="GO" id="GO:0004519">
    <property type="term" value="F:endonuclease activity"/>
    <property type="evidence" value="ECO:0007669"/>
    <property type="project" value="UniProtKB-KW"/>
</dbReference>
<dbReference type="GO" id="GO:0016020">
    <property type="term" value="C:membrane"/>
    <property type="evidence" value="ECO:0007669"/>
    <property type="project" value="InterPro"/>
</dbReference>
<evidence type="ECO:0000256" key="8">
    <source>
        <dbReference type="ARBA" id="ARBA00023180"/>
    </source>
</evidence>
<keyword evidence="14" id="KW-1185">Reference proteome</keyword>
<evidence type="ECO:0000256" key="4">
    <source>
        <dbReference type="ARBA" id="ARBA00022759"/>
    </source>
</evidence>
<dbReference type="CDD" id="cd22343">
    <property type="entry name" value="PDDEXK_lambda_exonuclease-like"/>
    <property type="match status" value="1"/>
</dbReference>
<protein>
    <recommendedName>
        <fullName evidence="10">alpha-1,2-Mannosidase</fullName>
        <ecNumber evidence="10">3.2.1.-</ecNumber>
    </recommendedName>
</protein>
<dbReference type="AlphaFoldDB" id="A0A2B4S9D9"/>
<keyword evidence="9" id="KW-0106">Calcium</keyword>
<dbReference type="GO" id="GO:0004527">
    <property type="term" value="F:exonuclease activity"/>
    <property type="evidence" value="ECO:0007669"/>
    <property type="project" value="UniProtKB-KW"/>
</dbReference>
<keyword evidence="6" id="KW-0256">Endoplasmic reticulum</keyword>
<feature type="domain" description="SAP" evidence="12">
    <location>
        <begin position="362"/>
        <end position="396"/>
    </location>
</feature>
<evidence type="ECO:0000256" key="5">
    <source>
        <dbReference type="ARBA" id="ARBA00022801"/>
    </source>
</evidence>
<evidence type="ECO:0000256" key="7">
    <source>
        <dbReference type="ARBA" id="ARBA00022839"/>
    </source>
</evidence>
<dbReference type="GO" id="GO:0044322">
    <property type="term" value="C:endoplasmic reticulum quality control compartment"/>
    <property type="evidence" value="ECO:0007669"/>
    <property type="project" value="GOC"/>
</dbReference>
<dbReference type="GO" id="GO:0004571">
    <property type="term" value="F:mannosyl-oligosaccharide 1,2-alpha-mannosidase activity"/>
    <property type="evidence" value="ECO:0007669"/>
    <property type="project" value="InterPro"/>
</dbReference>
<evidence type="ECO:0000259" key="12">
    <source>
        <dbReference type="PROSITE" id="PS50800"/>
    </source>
</evidence>
<dbReference type="InterPro" id="IPR036026">
    <property type="entry name" value="Seven-hairpin_glycosidases"/>
</dbReference>
<dbReference type="EMBL" id="LSMT01000157">
    <property type="protein sequence ID" value="PFX25207.1"/>
    <property type="molecule type" value="Genomic_DNA"/>
</dbReference>
<evidence type="ECO:0000256" key="1">
    <source>
        <dbReference type="ARBA" id="ARBA00004240"/>
    </source>
</evidence>
<evidence type="ECO:0000256" key="3">
    <source>
        <dbReference type="ARBA" id="ARBA00022722"/>
    </source>
</evidence>
<dbReference type="InterPro" id="IPR011335">
    <property type="entry name" value="Restrct_endonuc-II-like"/>
</dbReference>
<dbReference type="InterPro" id="IPR012341">
    <property type="entry name" value="6hp_glycosidase-like_sf"/>
</dbReference>
<dbReference type="SUPFAM" id="SSF48225">
    <property type="entry name" value="Seven-hairpin glycosidases"/>
    <property type="match status" value="2"/>
</dbReference>
<dbReference type="Gene3D" id="1.50.10.10">
    <property type="match status" value="2"/>
</dbReference>
<dbReference type="InterPro" id="IPR003034">
    <property type="entry name" value="SAP_dom"/>
</dbReference>
<reference evidence="14" key="1">
    <citation type="journal article" date="2017" name="bioRxiv">
        <title>Comparative analysis of the genomes of Stylophora pistillata and Acropora digitifera provides evidence for extensive differences between species of corals.</title>
        <authorList>
            <person name="Voolstra C.R."/>
            <person name="Li Y."/>
            <person name="Liew Y.J."/>
            <person name="Baumgarten S."/>
            <person name="Zoccola D."/>
            <person name="Flot J.-F."/>
            <person name="Tambutte S."/>
            <person name="Allemand D."/>
            <person name="Aranda M."/>
        </authorList>
    </citation>
    <scope>NUCLEOTIDE SEQUENCE [LARGE SCALE GENOMIC DNA]</scope>
</reference>
<keyword evidence="4" id="KW-0255">Endonuclease</keyword>
<evidence type="ECO:0000256" key="11">
    <source>
        <dbReference type="SAM" id="Coils"/>
    </source>
</evidence>
<proteinExistence type="inferred from homology"/>
<organism evidence="13 14">
    <name type="scientific">Stylophora pistillata</name>
    <name type="common">Smooth cauliflower coral</name>
    <dbReference type="NCBI Taxonomy" id="50429"/>
    <lineage>
        <taxon>Eukaryota</taxon>
        <taxon>Metazoa</taxon>
        <taxon>Cnidaria</taxon>
        <taxon>Anthozoa</taxon>
        <taxon>Hexacorallia</taxon>
        <taxon>Scleractinia</taxon>
        <taxon>Astrocoeniina</taxon>
        <taxon>Pocilloporidae</taxon>
        <taxon>Stylophora</taxon>
    </lineage>
</organism>
<dbReference type="PROSITE" id="PS50800">
    <property type="entry name" value="SAP"/>
    <property type="match status" value="1"/>
</dbReference>
<sequence>MIWGECMTKQEIEQYRLKTKSMFYHGYDSYLRHAYPYDELKPLSCSGQDTWGSYSLTLIDALDTLLVLGNTSEFQRITNLLELTLDFDMDINVSVFETNIRVVGGLLSAHLLAPRAGITVEEGWPCQGPLLRLAVDAAERLLPAFDTPTGMPYGTVNLRYGIPPSETPITCTAGCGTFIVEFGTISALTGDQRFMDTAMKALEGLWKSRSKLGLVGNHIDVVSGKWTAQDAGIGAGVDSYFEYLLKGGILFSSPRLVDMFKEFYDKVQQYLKISDWYVWVHMDKGQITMPIFQSLDAYWPGLQPFSKRAAVWVRFATLEALGIVWRDSKNMVDKSNATVRDALKVILTEEDIPGAKIPRETVEQCSVVQLKRWLLCRGAKTTGNKKALITRVQDYIKHGLDVKYLRDPDGGLHLLRKKAQLGVLEEEEPQLNQFFPKEGYKPDFKDLPKIAFGTVWQFMIEGVESKKQLSTAKPLVKGFNFFKSGHVLYIGHLHQNGKHYVKSQVLPSMKKDKVYSCFLLMSSIGCVLKAHCKCPAGIDGRCNHVASTLFALEQSFKETKRKNSDAAESCTSKPCKWNVPGKRKGPVTPISEMSFVKHDYAKEKKAKRPKLASCPAQNGTCVSEKKVWPSERLQNFHKSLKEYQMKSGRAVGWTHILPQKVNNLEEPLISPIKCHPISADELRVRFEKVKRNINFDEEKIKKVEEQTRGQSNSNLWHHHRQPRITATNCYRIAVQRETTSPTKIIQDVLGYKKPFQSKYMQEGLEMEDRIIAAYKLLKQGEGVTDISVEKCGFFISKHHGLLGASPDGLVCDPSAEDTSTWSPGFSLSRKPLRTVISLSEVEPGNKSLTKHKTPLGVMPNSDFMVVLDLYDEKQTLWGDIGAASRTLQKYHSVWRHFGFIPEFYQIASGEPYSGRAGYPLRPELIESAMYLYRATKDPYFLEVGRDMLESIESSARTPCGYATIKDVKTHEQEDRMESFFLAETTKYLYLLFDEHNFIHQSNGSVDQQIRPTQSPSCNPGSAGYLFNTEAHPIDIGAIHCCSPSRLTYIPDELFRTRDMIAENSQELNYEINEDLNNEDVQKTFTGAYTCKERPFHKRFSVLGAFFEGSDEAP</sequence>
<keyword evidence="10" id="KW-0326">Glycosidase</keyword>
<dbReference type="GO" id="GO:0005975">
    <property type="term" value="P:carbohydrate metabolic process"/>
    <property type="evidence" value="ECO:0007669"/>
    <property type="project" value="InterPro"/>
</dbReference>
<comment type="caution">
    <text evidence="13">The sequence shown here is derived from an EMBL/GenBank/DDBJ whole genome shotgun (WGS) entry which is preliminary data.</text>
</comment>
<name>A0A2B4S9D9_STYPI</name>
<feature type="binding site" evidence="9">
    <location>
        <position position="1028"/>
    </location>
    <ligand>
        <name>Ca(2+)</name>
        <dbReference type="ChEBI" id="CHEBI:29108"/>
    </ligand>
</feature>
<dbReference type="PANTHER" id="PTHR45679:SF6">
    <property type="entry name" value="ER DEGRADATION-ENHANCING ALPHA-MANNOSIDASE-LIKE PROTEIN 2"/>
    <property type="match status" value="1"/>
</dbReference>
<dbReference type="EC" id="3.2.1.-" evidence="10"/>
<dbReference type="InterPro" id="IPR034720">
    <property type="entry name" value="Viral_alk_exo"/>
</dbReference>
<comment type="similarity">
    <text evidence="2 10">Belongs to the glycosyl hydrolase 47 family.</text>
</comment>
<dbReference type="GO" id="GO:1904380">
    <property type="term" value="P:endoplasmic reticulum mannose trimming"/>
    <property type="evidence" value="ECO:0007669"/>
    <property type="project" value="InterPro"/>
</dbReference>
<dbReference type="GO" id="GO:0006281">
    <property type="term" value="P:DNA repair"/>
    <property type="evidence" value="ECO:0007669"/>
    <property type="project" value="UniProtKB-ARBA"/>
</dbReference>
<dbReference type="Pfam" id="PF01532">
    <property type="entry name" value="Glyco_hydro_47"/>
    <property type="match status" value="2"/>
</dbReference>
<keyword evidence="9" id="KW-0479">Metal-binding</keyword>
<keyword evidence="8" id="KW-0325">Glycoprotein</keyword>
<evidence type="ECO:0000313" key="13">
    <source>
        <dbReference type="EMBL" id="PFX25207.1"/>
    </source>
</evidence>
<dbReference type="STRING" id="50429.A0A2B4S9D9"/>
<dbReference type="OrthoDB" id="8118055at2759"/>
<dbReference type="Gene3D" id="3.90.320.10">
    <property type="match status" value="1"/>
</dbReference>
<evidence type="ECO:0000256" key="10">
    <source>
        <dbReference type="RuleBase" id="RU361193"/>
    </source>
</evidence>
<keyword evidence="5 10" id="KW-0378">Hydrolase</keyword>
<dbReference type="SUPFAM" id="SSF52980">
    <property type="entry name" value="Restriction endonuclease-like"/>
    <property type="match status" value="1"/>
</dbReference>
<dbReference type="InterPro" id="IPR001382">
    <property type="entry name" value="Glyco_hydro_47"/>
</dbReference>
<dbReference type="Pfam" id="PF02037">
    <property type="entry name" value="SAP"/>
    <property type="match status" value="1"/>
</dbReference>
<evidence type="ECO:0000313" key="14">
    <source>
        <dbReference type="Proteomes" id="UP000225706"/>
    </source>
</evidence>
<dbReference type="Pfam" id="PF01771">
    <property type="entry name" value="Viral_alk_exo"/>
    <property type="match status" value="1"/>
</dbReference>
<keyword evidence="7" id="KW-0269">Exonuclease</keyword>
<comment type="subcellular location">
    <subcellularLocation>
        <location evidence="1">Endoplasmic reticulum</location>
    </subcellularLocation>
</comment>
<dbReference type="SMART" id="SM00513">
    <property type="entry name" value="SAP"/>
    <property type="match status" value="1"/>
</dbReference>
<evidence type="ECO:0000256" key="2">
    <source>
        <dbReference type="ARBA" id="ARBA00007658"/>
    </source>
</evidence>
<dbReference type="InterPro" id="IPR044674">
    <property type="entry name" value="EDEM1/2/3"/>
</dbReference>
<dbReference type="GO" id="GO:0005509">
    <property type="term" value="F:calcium ion binding"/>
    <property type="evidence" value="ECO:0007669"/>
    <property type="project" value="InterPro"/>
</dbReference>
<dbReference type="PRINTS" id="PR00747">
    <property type="entry name" value="GLYHDRLASE47"/>
</dbReference>
<evidence type="ECO:0000256" key="9">
    <source>
        <dbReference type="PIRSR" id="PIRSR601382-2"/>
    </source>
</evidence>
<dbReference type="PANTHER" id="PTHR45679">
    <property type="entry name" value="ER DEGRADATION-ENHANCING ALPHA-MANNOSIDASE-LIKE PROTEIN 2"/>
    <property type="match status" value="1"/>
</dbReference>
<dbReference type="InterPro" id="IPR011604">
    <property type="entry name" value="PDDEXK-like_dom_sf"/>
</dbReference>
<gene>
    <name evidence="13" type="primary">EDEM2</name>
    <name evidence="13" type="ORF">AWC38_SpisGene10173</name>
</gene>
<keyword evidence="11" id="KW-0175">Coiled coil</keyword>
<evidence type="ECO:0000256" key="6">
    <source>
        <dbReference type="ARBA" id="ARBA00022824"/>
    </source>
</evidence>
<keyword evidence="3" id="KW-0540">Nuclease</keyword>